<feature type="transmembrane region" description="Helical" evidence="6">
    <location>
        <begin position="109"/>
        <end position="131"/>
    </location>
</feature>
<evidence type="ECO:0000256" key="6">
    <source>
        <dbReference type="SAM" id="Phobius"/>
    </source>
</evidence>
<evidence type="ECO:0000259" key="7">
    <source>
        <dbReference type="PROSITE" id="PS50850"/>
    </source>
</evidence>
<dbReference type="Gene3D" id="1.20.1250.20">
    <property type="entry name" value="MFS general substrate transporter like domains"/>
    <property type="match status" value="1"/>
</dbReference>
<evidence type="ECO:0000256" key="2">
    <source>
        <dbReference type="ARBA" id="ARBA00022475"/>
    </source>
</evidence>
<gene>
    <name evidence="8" type="ORF">BHU62_11020</name>
</gene>
<feature type="transmembrane region" description="Helical" evidence="6">
    <location>
        <begin position="16"/>
        <end position="40"/>
    </location>
</feature>
<dbReference type="InterPro" id="IPR050189">
    <property type="entry name" value="MFS_Efflux_Transporters"/>
</dbReference>
<dbReference type="Pfam" id="PF07690">
    <property type="entry name" value="MFS_1"/>
    <property type="match status" value="1"/>
</dbReference>
<name>A0A1Q4P0Z9_SERMA</name>
<keyword evidence="4 6" id="KW-1133">Transmembrane helix</keyword>
<keyword evidence="5 6" id="KW-0472">Membrane</keyword>
<feature type="transmembrane region" description="Helical" evidence="6">
    <location>
        <begin position="307"/>
        <end position="330"/>
    </location>
</feature>
<dbReference type="CDD" id="cd17324">
    <property type="entry name" value="MFS_NepI_like"/>
    <property type="match status" value="1"/>
</dbReference>
<dbReference type="InterPro" id="IPR036259">
    <property type="entry name" value="MFS_trans_sf"/>
</dbReference>
<organism evidence="8 9">
    <name type="scientific">Serratia marcescens</name>
    <dbReference type="NCBI Taxonomy" id="615"/>
    <lineage>
        <taxon>Bacteria</taxon>
        <taxon>Pseudomonadati</taxon>
        <taxon>Pseudomonadota</taxon>
        <taxon>Gammaproteobacteria</taxon>
        <taxon>Enterobacterales</taxon>
        <taxon>Yersiniaceae</taxon>
        <taxon>Serratia</taxon>
    </lineage>
</organism>
<keyword evidence="3 6" id="KW-0812">Transmembrane</keyword>
<dbReference type="GO" id="GO:0005886">
    <property type="term" value="C:plasma membrane"/>
    <property type="evidence" value="ECO:0007669"/>
    <property type="project" value="UniProtKB-SubCell"/>
</dbReference>
<evidence type="ECO:0000313" key="9">
    <source>
        <dbReference type="Proteomes" id="UP000185770"/>
    </source>
</evidence>
<feature type="transmembrane region" description="Helical" evidence="6">
    <location>
        <begin position="276"/>
        <end position="295"/>
    </location>
</feature>
<feature type="transmembrane region" description="Helical" evidence="6">
    <location>
        <begin position="172"/>
        <end position="193"/>
    </location>
</feature>
<reference evidence="8 9" key="1">
    <citation type="submission" date="2016-09" db="EMBL/GenBank/DDBJ databases">
        <title>Serratia marcescens MSU-97 and epiphytic antimycotic-producing bacteria.</title>
        <authorList>
            <person name="Matilla M.A."/>
        </authorList>
    </citation>
    <scope>NUCLEOTIDE SEQUENCE [LARGE SCALE GENOMIC DNA]</scope>
    <source>
        <strain evidence="8 9">MSU-97</strain>
    </source>
</reference>
<dbReference type="OrthoDB" id="9788453at2"/>
<feature type="transmembrane region" description="Helical" evidence="6">
    <location>
        <begin position="84"/>
        <end position="103"/>
    </location>
</feature>
<dbReference type="SUPFAM" id="SSF103473">
    <property type="entry name" value="MFS general substrate transporter"/>
    <property type="match status" value="1"/>
</dbReference>
<feature type="transmembrane region" description="Helical" evidence="6">
    <location>
        <begin position="60"/>
        <end position="77"/>
    </location>
</feature>
<protein>
    <submittedName>
        <fullName evidence="8">MFS transporter</fullName>
    </submittedName>
</protein>
<dbReference type="PROSITE" id="PS50850">
    <property type="entry name" value="MFS"/>
    <property type="match status" value="1"/>
</dbReference>
<feature type="transmembrane region" description="Helical" evidence="6">
    <location>
        <begin position="214"/>
        <end position="236"/>
    </location>
</feature>
<comment type="caution">
    <text evidence="8">The sequence shown here is derived from an EMBL/GenBank/DDBJ whole genome shotgun (WGS) entry which is preliminary data.</text>
</comment>
<evidence type="ECO:0000256" key="4">
    <source>
        <dbReference type="ARBA" id="ARBA00022989"/>
    </source>
</evidence>
<dbReference type="PANTHER" id="PTHR43124:SF3">
    <property type="entry name" value="CHLORAMPHENICOL EFFLUX PUMP RV0191"/>
    <property type="match status" value="1"/>
</dbReference>
<dbReference type="GO" id="GO:0022857">
    <property type="term" value="F:transmembrane transporter activity"/>
    <property type="evidence" value="ECO:0007669"/>
    <property type="project" value="InterPro"/>
</dbReference>
<dbReference type="RefSeq" id="WP_073532081.1">
    <property type="nucleotide sequence ID" value="NZ_MJAO01000009.1"/>
</dbReference>
<feature type="domain" description="Major facilitator superfamily (MFS) profile" evidence="7">
    <location>
        <begin position="11"/>
        <end position="393"/>
    </location>
</feature>
<dbReference type="InterPro" id="IPR011701">
    <property type="entry name" value="MFS"/>
</dbReference>
<keyword evidence="2" id="KW-1003">Cell membrane</keyword>
<evidence type="ECO:0000313" key="8">
    <source>
        <dbReference type="EMBL" id="OKB66756.1"/>
    </source>
</evidence>
<sequence>MKNLSNDSQPLSIKTWLALVILALSTFTIVTTELAPIGLLTPMAEGLHQSESMIGLTVTLYAWVGAISALLSSLFLGNWPKRPLLLTLTLIILVSNSLCAMVENYHWLLAARVIGALAHGAFWAMIGATAVSLVPARFIGLATSIVFGGVSAASVFGVPLSNYIGLNVGWRLAFWLMSLLSAIALAGIALAVPKVKASSALGFEALARVLRSDALWRIYGATLLAITAHFAAFTFIEPWLHSVGAVTSGMIPVMLFVFGIAGLAGNFVTGMFIDKWLKPMVVLSVVLIAATLLTLGQMGGDLTGAEILTLVIVWGLAVSGIFVGFQTWVLRLAGENAFPASAIYVSFFNGAIGCGALAGAWLVSVYSIPALLMFAGIAIALSLLLIAMIPVKAEHVDEPAGETS</sequence>
<evidence type="ECO:0000256" key="5">
    <source>
        <dbReference type="ARBA" id="ARBA00023136"/>
    </source>
</evidence>
<feature type="transmembrane region" description="Helical" evidence="6">
    <location>
        <begin position="138"/>
        <end position="160"/>
    </location>
</feature>
<evidence type="ECO:0000256" key="3">
    <source>
        <dbReference type="ARBA" id="ARBA00022692"/>
    </source>
</evidence>
<feature type="transmembrane region" description="Helical" evidence="6">
    <location>
        <begin position="242"/>
        <end position="264"/>
    </location>
</feature>
<dbReference type="EMBL" id="MJAO01000009">
    <property type="protein sequence ID" value="OKB66756.1"/>
    <property type="molecule type" value="Genomic_DNA"/>
</dbReference>
<feature type="transmembrane region" description="Helical" evidence="6">
    <location>
        <begin position="342"/>
        <end position="362"/>
    </location>
</feature>
<feature type="transmembrane region" description="Helical" evidence="6">
    <location>
        <begin position="368"/>
        <end position="389"/>
    </location>
</feature>
<dbReference type="PANTHER" id="PTHR43124">
    <property type="entry name" value="PURINE EFFLUX PUMP PBUE"/>
    <property type="match status" value="1"/>
</dbReference>
<proteinExistence type="predicted"/>
<comment type="subcellular location">
    <subcellularLocation>
        <location evidence="1">Cell membrane</location>
        <topology evidence="1">Multi-pass membrane protein</topology>
    </subcellularLocation>
</comment>
<accession>A0A1Q4P0Z9</accession>
<evidence type="ECO:0000256" key="1">
    <source>
        <dbReference type="ARBA" id="ARBA00004651"/>
    </source>
</evidence>
<dbReference type="Proteomes" id="UP000185770">
    <property type="component" value="Unassembled WGS sequence"/>
</dbReference>
<dbReference type="AlphaFoldDB" id="A0A1Q4P0Z9"/>
<dbReference type="InterPro" id="IPR020846">
    <property type="entry name" value="MFS_dom"/>
</dbReference>